<evidence type="ECO:0000256" key="2">
    <source>
        <dbReference type="ARBA" id="ARBA00006555"/>
    </source>
</evidence>
<comment type="caution">
    <text evidence="12">The sequence shown here is derived from an EMBL/GenBank/DDBJ whole genome shotgun (WGS) entry which is preliminary data.</text>
</comment>
<dbReference type="InterPro" id="IPR051045">
    <property type="entry name" value="TonB-dependent_transducer"/>
</dbReference>
<dbReference type="NCBIfam" id="TIGR01352">
    <property type="entry name" value="tonB_Cterm"/>
    <property type="match status" value="2"/>
</dbReference>
<dbReference type="SUPFAM" id="SSF74653">
    <property type="entry name" value="TolA/TonB C-terminal domain"/>
    <property type="match status" value="2"/>
</dbReference>
<evidence type="ECO:0000256" key="10">
    <source>
        <dbReference type="SAM" id="SignalP"/>
    </source>
</evidence>
<dbReference type="Proteomes" id="UP001476807">
    <property type="component" value="Unassembled WGS sequence"/>
</dbReference>
<evidence type="ECO:0000256" key="3">
    <source>
        <dbReference type="ARBA" id="ARBA00022448"/>
    </source>
</evidence>
<dbReference type="Pfam" id="PF03544">
    <property type="entry name" value="TonB_C"/>
    <property type="match status" value="2"/>
</dbReference>
<evidence type="ECO:0000256" key="9">
    <source>
        <dbReference type="ARBA" id="ARBA00023136"/>
    </source>
</evidence>
<evidence type="ECO:0000256" key="7">
    <source>
        <dbReference type="ARBA" id="ARBA00022927"/>
    </source>
</evidence>
<keyword evidence="10" id="KW-0732">Signal</keyword>
<keyword evidence="4" id="KW-1003">Cell membrane</keyword>
<proteinExistence type="inferred from homology"/>
<evidence type="ECO:0000256" key="1">
    <source>
        <dbReference type="ARBA" id="ARBA00004383"/>
    </source>
</evidence>
<dbReference type="InterPro" id="IPR037682">
    <property type="entry name" value="TonB_C"/>
</dbReference>
<evidence type="ECO:0000256" key="6">
    <source>
        <dbReference type="ARBA" id="ARBA00022692"/>
    </source>
</evidence>
<evidence type="ECO:0000313" key="12">
    <source>
        <dbReference type="EMBL" id="MER2997001.1"/>
    </source>
</evidence>
<keyword evidence="13" id="KW-1185">Reference proteome</keyword>
<evidence type="ECO:0000313" key="13">
    <source>
        <dbReference type="Proteomes" id="UP001476807"/>
    </source>
</evidence>
<evidence type="ECO:0000256" key="5">
    <source>
        <dbReference type="ARBA" id="ARBA00022519"/>
    </source>
</evidence>
<keyword evidence="8" id="KW-1133">Transmembrane helix</keyword>
<keyword evidence="5" id="KW-0997">Cell inner membrane</keyword>
<gene>
    <name evidence="12" type="ORF">ABS362_05550</name>
</gene>
<feature type="signal peptide" evidence="10">
    <location>
        <begin position="1"/>
        <end position="23"/>
    </location>
</feature>
<evidence type="ECO:0000256" key="8">
    <source>
        <dbReference type="ARBA" id="ARBA00022989"/>
    </source>
</evidence>
<organism evidence="12 13">
    <name type="scientific">Pontibacter populi</name>
    <dbReference type="NCBI Taxonomy" id="890055"/>
    <lineage>
        <taxon>Bacteria</taxon>
        <taxon>Pseudomonadati</taxon>
        <taxon>Bacteroidota</taxon>
        <taxon>Cytophagia</taxon>
        <taxon>Cytophagales</taxon>
        <taxon>Hymenobacteraceae</taxon>
        <taxon>Pontibacter</taxon>
    </lineage>
</organism>
<dbReference type="RefSeq" id="WP_350411354.1">
    <property type="nucleotide sequence ID" value="NZ_JBEOKT010000004.1"/>
</dbReference>
<keyword evidence="9" id="KW-0472">Membrane</keyword>
<dbReference type="PANTHER" id="PTHR33446:SF2">
    <property type="entry name" value="PROTEIN TONB"/>
    <property type="match status" value="1"/>
</dbReference>
<dbReference type="InterPro" id="IPR006260">
    <property type="entry name" value="TonB/TolA_C"/>
</dbReference>
<feature type="domain" description="TonB C-terminal" evidence="11">
    <location>
        <begin position="66"/>
        <end position="132"/>
    </location>
</feature>
<name>A0ABV1RRI6_9BACT</name>
<dbReference type="PANTHER" id="PTHR33446">
    <property type="entry name" value="PROTEIN TONB-RELATED"/>
    <property type="match status" value="1"/>
</dbReference>
<keyword evidence="7" id="KW-0653">Protein transport</keyword>
<evidence type="ECO:0000256" key="4">
    <source>
        <dbReference type="ARBA" id="ARBA00022475"/>
    </source>
</evidence>
<feature type="chain" id="PRO_5047261578" evidence="10">
    <location>
        <begin position="24"/>
        <end position="238"/>
    </location>
</feature>
<dbReference type="Gene3D" id="3.30.1150.10">
    <property type="match status" value="2"/>
</dbReference>
<keyword evidence="3" id="KW-0813">Transport</keyword>
<sequence>MKLTFTGLLATALLLILQTSLFAQTQQPPPDEAVVYEYAEQMPAFKGGESAMMTYLSGSIPYTNTGVTGLVVVSFVVDDDGTIDEVKVLKSLHPSLDSVSVQAVRNMNGYWTPGVQKGKPVKVRFTLPIKFSHNAGSAPKEKASSQEMPEYKGGTEAFVKFMKRNVRYPQQATKRGVVYVSFTINEDGSLTDYEIEKSVEPVLDREAMRLAKLSDGNWLPSVRNGEKVKVKYTMPVIF</sequence>
<evidence type="ECO:0000259" key="11">
    <source>
        <dbReference type="Pfam" id="PF03544"/>
    </source>
</evidence>
<reference evidence="12 13" key="1">
    <citation type="submission" date="2024-06" db="EMBL/GenBank/DDBJ databases">
        <title>Pontibacter populi HYL7-15.</title>
        <authorList>
            <person name="Kim M.K."/>
        </authorList>
    </citation>
    <scope>NUCLEOTIDE SEQUENCE [LARGE SCALE GENOMIC DNA]</scope>
    <source>
        <strain evidence="12 13">HYL7-15</strain>
    </source>
</reference>
<feature type="domain" description="TonB C-terminal" evidence="11">
    <location>
        <begin position="165"/>
        <end position="238"/>
    </location>
</feature>
<accession>A0ABV1RRI6</accession>
<protein>
    <submittedName>
        <fullName evidence="12">Energy transducer TonB</fullName>
    </submittedName>
</protein>
<comment type="subcellular location">
    <subcellularLocation>
        <location evidence="1">Cell inner membrane</location>
        <topology evidence="1">Single-pass membrane protein</topology>
        <orientation evidence="1">Periplasmic side</orientation>
    </subcellularLocation>
</comment>
<keyword evidence="6" id="KW-0812">Transmembrane</keyword>
<comment type="similarity">
    <text evidence="2">Belongs to the TonB family.</text>
</comment>
<dbReference type="EMBL" id="JBEOKT010000004">
    <property type="protein sequence ID" value="MER2997001.1"/>
    <property type="molecule type" value="Genomic_DNA"/>
</dbReference>